<protein>
    <submittedName>
        <fullName evidence="1">Uncharacterized protein</fullName>
    </submittedName>
</protein>
<evidence type="ECO:0000313" key="1">
    <source>
        <dbReference type="EMBL" id="CAD1823285.1"/>
    </source>
</evidence>
<name>A0A6V7NXJ5_ANACO</name>
<accession>A0A6V7NXJ5</accession>
<dbReference type="EMBL" id="LR862143">
    <property type="protein sequence ID" value="CAD1823285.1"/>
    <property type="molecule type" value="Genomic_DNA"/>
</dbReference>
<gene>
    <name evidence="1" type="ORF">CB5_LOCUS6496</name>
</gene>
<reference evidence="1" key="1">
    <citation type="submission" date="2020-07" db="EMBL/GenBank/DDBJ databases">
        <authorList>
            <person name="Lin J."/>
        </authorList>
    </citation>
    <scope>NUCLEOTIDE SEQUENCE</scope>
</reference>
<proteinExistence type="predicted"/>
<organism evidence="1">
    <name type="scientific">Ananas comosus var. bracteatus</name>
    <name type="common">red pineapple</name>
    <dbReference type="NCBI Taxonomy" id="296719"/>
    <lineage>
        <taxon>Eukaryota</taxon>
        <taxon>Viridiplantae</taxon>
        <taxon>Streptophyta</taxon>
        <taxon>Embryophyta</taxon>
        <taxon>Tracheophyta</taxon>
        <taxon>Spermatophyta</taxon>
        <taxon>Magnoliopsida</taxon>
        <taxon>Liliopsida</taxon>
        <taxon>Poales</taxon>
        <taxon>Bromeliaceae</taxon>
        <taxon>Bromelioideae</taxon>
        <taxon>Ananas</taxon>
    </lineage>
</organism>
<dbReference type="AlphaFoldDB" id="A0A6V7NXJ5"/>
<sequence>MSTTIEDVCVRVIRLTIPGCKPILLYKTSKDVRYSEPFPLEEDEEMSTVAMVKDDRLKHLLRRVGMQVTDERRLPPTPSIFEKLWVPSNNMQDVEARRRRQGLRYIEPLLKWPCCSCNHTIVVLGDSSESDDEELLLWPIDNVNLIFENAEITRQNNSPSTSSQDIFARPYDSPLETIVNSIVLEQWVECGMFPSHWTNFEDELLIDSRPRVECGRFPSRRRIVLR</sequence>